<dbReference type="InterPro" id="IPR010982">
    <property type="entry name" value="Lambda_DNA-bd_dom_sf"/>
</dbReference>
<dbReference type="SMART" id="SM00354">
    <property type="entry name" value="HTH_LACI"/>
    <property type="match status" value="1"/>
</dbReference>
<dbReference type="InterPro" id="IPR046335">
    <property type="entry name" value="LacI/GalR-like_sensor"/>
</dbReference>
<keyword evidence="1" id="KW-0805">Transcription regulation</keyword>
<organism evidence="5 6">
    <name type="scientific">Leifsonia tongyongensis</name>
    <dbReference type="NCBI Taxonomy" id="1268043"/>
    <lineage>
        <taxon>Bacteria</taxon>
        <taxon>Bacillati</taxon>
        <taxon>Actinomycetota</taxon>
        <taxon>Actinomycetes</taxon>
        <taxon>Micrococcales</taxon>
        <taxon>Microbacteriaceae</taxon>
        <taxon>Leifsonia</taxon>
    </lineage>
</organism>
<dbReference type="PROSITE" id="PS00356">
    <property type="entry name" value="HTH_LACI_1"/>
    <property type="match status" value="1"/>
</dbReference>
<dbReference type="PANTHER" id="PTHR30146">
    <property type="entry name" value="LACI-RELATED TRANSCRIPTIONAL REPRESSOR"/>
    <property type="match status" value="1"/>
</dbReference>
<evidence type="ECO:0000256" key="3">
    <source>
        <dbReference type="ARBA" id="ARBA00023163"/>
    </source>
</evidence>
<dbReference type="Proteomes" id="UP000474967">
    <property type="component" value="Unassembled WGS sequence"/>
</dbReference>
<dbReference type="Gene3D" id="1.10.260.40">
    <property type="entry name" value="lambda repressor-like DNA-binding domains"/>
    <property type="match status" value="1"/>
</dbReference>
<proteinExistence type="predicted"/>
<reference evidence="5 6" key="1">
    <citation type="journal article" date="2014" name="J. Microbiol.">
        <title>Diaminobutyricibacter tongyongensis gen. nov., sp. nov. and Homoserinibacter gongjuensis gen. nov., sp. nov. belong to the family Microbacteriaceae.</title>
        <authorList>
            <person name="Kim S.J."/>
            <person name="Ahn J.H."/>
            <person name="Weon H.Y."/>
            <person name="Hamada M."/>
            <person name="Suzuki K."/>
            <person name="Kwon S.W."/>
        </authorList>
    </citation>
    <scope>NUCLEOTIDE SEQUENCE [LARGE SCALE GENOMIC DNA]</scope>
    <source>
        <strain evidence="5 6">NBRC 108724</strain>
    </source>
</reference>
<accession>A0A6L9XU74</accession>
<dbReference type="Pfam" id="PF13377">
    <property type="entry name" value="Peripla_BP_3"/>
    <property type="match status" value="1"/>
</dbReference>
<dbReference type="SUPFAM" id="SSF53822">
    <property type="entry name" value="Periplasmic binding protein-like I"/>
    <property type="match status" value="1"/>
</dbReference>
<keyword evidence="6" id="KW-1185">Reference proteome</keyword>
<protein>
    <submittedName>
        <fullName evidence="5">LacI family transcriptional regulator</fullName>
    </submittedName>
</protein>
<keyword evidence="2" id="KW-0238">DNA-binding</keyword>
<evidence type="ECO:0000313" key="6">
    <source>
        <dbReference type="Proteomes" id="UP000474967"/>
    </source>
</evidence>
<dbReference type="CDD" id="cd01392">
    <property type="entry name" value="HTH_LacI"/>
    <property type="match status" value="1"/>
</dbReference>
<dbReference type="InterPro" id="IPR028082">
    <property type="entry name" value="Peripla_BP_I"/>
</dbReference>
<evidence type="ECO:0000259" key="4">
    <source>
        <dbReference type="PROSITE" id="PS50932"/>
    </source>
</evidence>
<name>A0A6L9XU74_9MICO</name>
<dbReference type="GO" id="GO:0000976">
    <property type="term" value="F:transcription cis-regulatory region binding"/>
    <property type="evidence" value="ECO:0007669"/>
    <property type="project" value="TreeGrafter"/>
</dbReference>
<dbReference type="Pfam" id="PF00356">
    <property type="entry name" value="LacI"/>
    <property type="match status" value="1"/>
</dbReference>
<comment type="caution">
    <text evidence="5">The sequence shown here is derived from an EMBL/GenBank/DDBJ whole genome shotgun (WGS) entry which is preliminary data.</text>
</comment>
<dbReference type="AlphaFoldDB" id="A0A6L9XU74"/>
<dbReference type="CDD" id="cd06267">
    <property type="entry name" value="PBP1_LacI_sugar_binding-like"/>
    <property type="match status" value="1"/>
</dbReference>
<evidence type="ECO:0000256" key="1">
    <source>
        <dbReference type="ARBA" id="ARBA00023015"/>
    </source>
</evidence>
<dbReference type="PROSITE" id="PS50932">
    <property type="entry name" value="HTH_LACI_2"/>
    <property type="match status" value="1"/>
</dbReference>
<dbReference type="Gene3D" id="3.40.50.2300">
    <property type="match status" value="2"/>
</dbReference>
<gene>
    <name evidence="5" type="ORF">G3T36_03610</name>
</gene>
<evidence type="ECO:0000256" key="2">
    <source>
        <dbReference type="ARBA" id="ARBA00023125"/>
    </source>
</evidence>
<evidence type="ECO:0000313" key="5">
    <source>
        <dbReference type="EMBL" id="NEN04950.1"/>
    </source>
</evidence>
<dbReference type="EMBL" id="JAAGWY010000001">
    <property type="protein sequence ID" value="NEN04950.1"/>
    <property type="molecule type" value="Genomic_DNA"/>
</dbReference>
<feature type="domain" description="HTH lacI-type" evidence="4">
    <location>
        <begin position="20"/>
        <end position="74"/>
    </location>
</feature>
<sequence>MTPSTPNNGPTGDRAQRRRTTIHDVALSAGVSASAVSKVIRSAAGVSPQMRERVTQTIADLNYRPHAGARGMRGTSFTVGVMVTDFSSPFHPEVAEGISNQLDQTPFQEIVVRGGVDPSRQRRSIEALFDRQVDGLIVIAPWTPQEWLEDLGREIPTVVVARHGAPRHFDTVVSDDNLGARLMVDHLVSQGHTRIALTSQPSGGLRGQYVLSHTERERGYEEAMRARSLQPQIVRTTYSEEGGYRAARDLLDRSNRPTAIFAGADIAALGVLRAVEEAGLRVPDEVAVAGYDDIAVAGISRVGLTTIDQSARETGETSARLLLERIEGRVDPVRYVMRPQLRERATTIKQR</sequence>
<dbReference type="SUPFAM" id="SSF47413">
    <property type="entry name" value="lambda repressor-like DNA-binding domains"/>
    <property type="match status" value="1"/>
</dbReference>
<dbReference type="GO" id="GO:0003700">
    <property type="term" value="F:DNA-binding transcription factor activity"/>
    <property type="evidence" value="ECO:0007669"/>
    <property type="project" value="TreeGrafter"/>
</dbReference>
<dbReference type="InterPro" id="IPR000843">
    <property type="entry name" value="HTH_LacI"/>
</dbReference>
<dbReference type="PANTHER" id="PTHR30146:SF109">
    <property type="entry name" value="HTH-TYPE TRANSCRIPTIONAL REGULATOR GALS"/>
    <property type="match status" value="1"/>
</dbReference>
<keyword evidence="3" id="KW-0804">Transcription</keyword>